<protein>
    <submittedName>
        <fullName evidence="2">Uncharacterized protein</fullName>
    </submittedName>
</protein>
<evidence type="ECO:0000313" key="3">
    <source>
        <dbReference type="Proteomes" id="UP000311605"/>
    </source>
</evidence>
<name>A0A5C4XJH4_9HYPH</name>
<evidence type="ECO:0000313" key="2">
    <source>
        <dbReference type="EMBL" id="TNM62754.1"/>
    </source>
</evidence>
<gene>
    <name evidence="2" type="ORF">FHP24_16150</name>
</gene>
<feature type="region of interest" description="Disordered" evidence="1">
    <location>
        <begin position="251"/>
        <end position="288"/>
    </location>
</feature>
<dbReference type="AlphaFoldDB" id="A0A5C4XJH4"/>
<feature type="compositionally biased region" description="Polar residues" evidence="1">
    <location>
        <begin position="260"/>
        <end position="272"/>
    </location>
</feature>
<comment type="caution">
    <text evidence="2">The sequence shown here is derived from an EMBL/GenBank/DDBJ whole genome shotgun (WGS) entry which is preliminary data.</text>
</comment>
<keyword evidence="3" id="KW-1185">Reference proteome</keyword>
<organism evidence="2 3">
    <name type="scientific">Aliirhizobium smilacinae</name>
    <dbReference type="NCBI Taxonomy" id="1395944"/>
    <lineage>
        <taxon>Bacteria</taxon>
        <taxon>Pseudomonadati</taxon>
        <taxon>Pseudomonadota</taxon>
        <taxon>Alphaproteobacteria</taxon>
        <taxon>Hyphomicrobiales</taxon>
        <taxon>Rhizobiaceae</taxon>
        <taxon>Aliirhizobium</taxon>
    </lineage>
</organism>
<accession>A0A5C4XJH4</accession>
<dbReference type="RefSeq" id="WP_139677249.1">
    <property type="nucleotide sequence ID" value="NZ_VDMN01000003.1"/>
</dbReference>
<dbReference type="EMBL" id="VDMN01000003">
    <property type="protein sequence ID" value="TNM62754.1"/>
    <property type="molecule type" value="Genomic_DNA"/>
</dbReference>
<proteinExistence type="predicted"/>
<dbReference type="OrthoDB" id="8304872at2"/>
<dbReference type="Proteomes" id="UP000311605">
    <property type="component" value="Unassembled WGS sequence"/>
</dbReference>
<reference evidence="2 3" key="1">
    <citation type="submission" date="2019-06" db="EMBL/GenBank/DDBJ databases">
        <title>The draft genome of Rhizobium smilacinae PTYR-5.</title>
        <authorList>
            <person name="Liu L."/>
            <person name="Li L."/>
            <person name="Zhang X."/>
        </authorList>
    </citation>
    <scope>NUCLEOTIDE SEQUENCE [LARGE SCALE GENOMIC DNA]</scope>
    <source>
        <strain evidence="2 3">PTYR-5</strain>
    </source>
</reference>
<sequence length="384" mass="42375">MIEFALLFGLGFLSALLIAMLVAPAIHRRIVSFTENRIRATVPISPQEVRAQRDMARAVYAAENARTKQELLQEKDRVVSLTLKGDNLKDEIRKLTADNIELKAAAENLDVAASDLKSQLRQEGSYIAELKGALETSEEQSIAKDLDIEQLRQQIELLSARRDNARIDLSTRETEVENLKFRVSALREERDILRKDARIQTARAKEAETRLANEEYRSTKLEEKLTREVSLRTDKETALERRNEELARLRDKMTVKDEVQATSPQKAATSGKPQAPTKPAPVKSGTDTDIETRVAQLAGDARNRATALSERVANGKTTANDDVLREEMATIAASMAAMTSLAEGRSSPINAMIAGKSVDGKRQSLAARVRSLLETTSGPAATGQ</sequence>
<evidence type="ECO:0000256" key="1">
    <source>
        <dbReference type="SAM" id="MobiDB-lite"/>
    </source>
</evidence>